<dbReference type="Proteomes" id="UP000606786">
    <property type="component" value="Unassembled WGS sequence"/>
</dbReference>
<gene>
    <name evidence="3" type="ORF">CCAP1982_LOCUS323</name>
</gene>
<dbReference type="AlphaFoldDB" id="A0A811TZ86"/>
<feature type="compositionally biased region" description="Basic and acidic residues" evidence="1">
    <location>
        <begin position="1"/>
        <end position="17"/>
    </location>
</feature>
<reference evidence="3" key="1">
    <citation type="submission" date="2020-11" db="EMBL/GenBank/DDBJ databases">
        <authorList>
            <person name="Whitehead M."/>
        </authorList>
    </citation>
    <scope>NUCLEOTIDE SEQUENCE</scope>
    <source>
        <strain evidence="3">EGII</strain>
    </source>
</reference>
<dbReference type="SUPFAM" id="SSF46785">
    <property type="entry name" value="Winged helix' DNA-binding domain"/>
    <property type="match status" value="1"/>
</dbReference>
<sequence>MSQKIKNEPFKGKDRIHPYSGRRPMSQTSSTLPYNFKSPTRSTDQSQVGTTYKTIQVANQQNSLTLAEVLPSLPVLATEEDNKNDGKVSGRVYTRIERVYTASMKTNSAAYKENKALPGISIDTNVLSDIDIACRKVRERLIHMLAIQPLQKSVIYTRLHGEGLRNCERPVIPNILKDIAECKANTYTLRNHSWKLVDLNWPFYSKEERQQVQLQIEQLKQHNKE</sequence>
<comment type="caution">
    <text evidence="3">The sequence shown here is derived from an EMBL/GenBank/DDBJ whole genome shotgun (WGS) entry which is preliminary data.</text>
</comment>
<accession>A0A811TZ86</accession>
<evidence type="ECO:0000256" key="1">
    <source>
        <dbReference type="SAM" id="MobiDB-lite"/>
    </source>
</evidence>
<dbReference type="PANTHER" id="PTHR23288:SF17">
    <property type="entry name" value="RNA POLYMERASE II ELONGATION FACTOR ELL"/>
    <property type="match status" value="1"/>
</dbReference>
<dbReference type="PANTHER" id="PTHR23288">
    <property type="entry name" value="OCCLUDIN AND RNA POLYMERASE II ELONGATION FACTOR ELL"/>
    <property type="match status" value="1"/>
</dbReference>
<dbReference type="InterPro" id="IPR031176">
    <property type="entry name" value="ELL/occludin"/>
</dbReference>
<feature type="region of interest" description="Disordered" evidence="1">
    <location>
        <begin position="1"/>
        <end position="48"/>
    </location>
</feature>
<dbReference type="GO" id="GO:0032968">
    <property type="term" value="P:positive regulation of transcription elongation by RNA polymerase II"/>
    <property type="evidence" value="ECO:0007669"/>
    <property type="project" value="TreeGrafter"/>
</dbReference>
<dbReference type="InterPro" id="IPR019464">
    <property type="entry name" value="ELL_N"/>
</dbReference>
<evidence type="ECO:0000259" key="2">
    <source>
        <dbReference type="Pfam" id="PF10390"/>
    </source>
</evidence>
<organism evidence="3 4">
    <name type="scientific">Ceratitis capitata</name>
    <name type="common">Mediterranean fruit fly</name>
    <name type="synonym">Tephritis capitata</name>
    <dbReference type="NCBI Taxonomy" id="7213"/>
    <lineage>
        <taxon>Eukaryota</taxon>
        <taxon>Metazoa</taxon>
        <taxon>Ecdysozoa</taxon>
        <taxon>Arthropoda</taxon>
        <taxon>Hexapoda</taxon>
        <taxon>Insecta</taxon>
        <taxon>Pterygota</taxon>
        <taxon>Neoptera</taxon>
        <taxon>Endopterygota</taxon>
        <taxon>Diptera</taxon>
        <taxon>Brachycera</taxon>
        <taxon>Muscomorpha</taxon>
        <taxon>Tephritoidea</taxon>
        <taxon>Tephritidae</taxon>
        <taxon>Ceratitis</taxon>
        <taxon>Ceratitis</taxon>
    </lineage>
</organism>
<dbReference type="Gene3D" id="1.10.10.2670">
    <property type="entry name" value="E3 ubiquitin-protein ligase"/>
    <property type="match status" value="1"/>
</dbReference>
<dbReference type="InterPro" id="IPR042065">
    <property type="entry name" value="E3_ELL-like"/>
</dbReference>
<dbReference type="GO" id="GO:0000987">
    <property type="term" value="F:cis-regulatory region sequence-specific DNA binding"/>
    <property type="evidence" value="ECO:0007669"/>
    <property type="project" value="TreeGrafter"/>
</dbReference>
<dbReference type="EMBL" id="CAJHJT010000001">
    <property type="protein sequence ID" value="CAD6991396.1"/>
    <property type="molecule type" value="Genomic_DNA"/>
</dbReference>
<dbReference type="GO" id="GO:0008023">
    <property type="term" value="C:transcription elongation factor complex"/>
    <property type="evidence" value="ECO:0007669"/>
    <property type="project" value="InterPro"/>
</dbReference>
<proteinExistence type="predicted"/>
<protein>
    <submittedName>
        <fullName evidence="3">(Mediterranean fruit fly) hypothetical protein</fullName>
    </submittedName>
</protein>
<keyword evidence="4" id="KW-1185">Reference proteome</keyword>
<evidence type="ECO:0000313" key="4">
    <source>
        <dbReference type="Proteomes" id="UP000606786"/>
    </source>
</evidence>
<dbReference type="GO" id="GO:0042795">
    <property type="term" value="P:snRNA transcription by RNA polymerase II"/>
    <property type="evidence" value="ECO:0007669"/>
    <property type="project" value="TreeGrafter"/>
</dbReference>
<dbReference type="GO" id="GO:0006368">
    <property type="term" value="P:transcription elongation by RNA polymerase II"/>
    <property type="evidence" value="ECO:0007669"/>
    <property type="project" value="InterPro"/>
</dbReference>
<evidence type="ECO:0000313" key="3">
    <source>
        <dbReference type="EMBL" id="CAD6991396.1"/>
    </source>
</evidence>
<dbReference type="Pfam" id="PF10390">
    <property type="entry name" value="ELL"/>
    <property type="match status" value="1"/>
</dbReference>
<feature type="compositionally biased region" description="Polar residues" evidence="1">
    <location>
        <begin position="25"/>
        <end position="48"/>
    </location>
</feature>
<feature type="domain" description="RNA polymerase II elongation factor ELL N-terminal" evidence="2">
    <location>
        <begin position="113"/>
        <end position="216"/>
    </location>
</feature>
<name>A0A811TZ86_CERCA</name>
<dbReference type="InterPro" id="IPR036390">
    <property type="entry name" value="WH_DNA-bd_sf"/>
</dbReference>
<dbReference type="OrthoDB" id="6284217at2759"/>